<keyword evidence="6" id="KW-0012">Acyltransferase</keyword>
<evidence type="ECO:0000259" key="7">
    <source>
        <dbReference type="Pfam" id="PF00195"/>
    </source>
</evidence>
<keyword evidence="10" id="KW-1185">Reference proteome</keyword>
<dbReference type="InterPro" id="IPR011141">
    <property type="entry name" value="Polyketide_synthase_type-III"/>
</dbReference>
<dbReference type="InterPro" id="IPR012328">
    <property type="entry name" value="Chalcone/stilbene_synt_C"/>
</dbReference>
<keyword evidence="5" id="KW-0443">Lipid metabolism</keyword>
<accession>A0ABR4Z051</accession>
<evidence type="ECO:0000256" key="3">
    <source>
        <dbReference type="ARBA" id="ARBA00011738"/>
    </source>
</evidence>
<evidence type="ECO:0000256" key="2">
    <source>
        <dbReference type="ARBA" id="ARBA00005531"/>
    </source>
</evidence>
<dbReference type="Pfam" id="PF02797">
    <property type="entry name" value="Chal_sti_synt_C"/>
    <property type="match status" value="1"/>
</dbReference>
<dbReference type="CDD" id="cd00831">
    <property type="entry name" value="CHS_like"/>
    <property type="match status" value="1"/>
</dbReference>
<reference evidence="9 10" key="1">
    <citation type="submission" date="2014-11" db="EMBL/GenBank/DDBJ databases">
        <title>Mycobacterium setense Manresensis Genome.</title>
        <authorList>
            <person name="Rech G."/>
            <person name="Sumoy L."/>
        </authorList>
    </citation>
    <scope>NUCLEOTIDE SEQUENCE [LARGE SCALE GENOMIC DNA]</scope>
    <source>
        <strain evidence="9 10">Manresensis</strain>
    </source>
</reference>
<dbReference type="PANTHER" id="PTHR11877:SF99">
    <property type="entry name" value="1,3,6,8-TETRAHYDROXYNAPHTHALENE SYNTHASE"/>
    <property type="match status" value="1"/>
</dbReference>
<comment type="subunit">
    <text evidence="3">Homodimer.</text>
</comment>
<dbReference type="InterPro" id="IPR001099">
    <property type="entry name" value="Chalcone/stilbene_synt_N"/>
</dbReference>
<evidence type="ECO:0000256" key="6">
    <source>
        <dbReference type="ARBA" id="ARBA00023315"/>
    </source>
</evidence>
<feature type="domain" description="Chalcone/stilbene synthase N-terminal" evidence="7">
    <location>
        <begin position="79"/>
        <end position="205"/>
    </location>
</feature>
<dbReference type="EMBL" id="JTLZ01000002">
    <property type="protein sequence ID" value="KHO27744.1"/>
    <property type="molecule type" value="Genomic_DNA"/>
</dbReference>
<dbReference type="Pfam" id="PF00195">
    <property type="entry name" value="Chal_sti_synt_N"/>
    <property type="match status" value="1"/>
</dbReference>
<comment type="caution">
    <text evidence="9">The sequence shown here is derived from an EMBL/GenBank/DDBJ whole genome shotgun (WGS) entry which is preliminary data.</text>
</comment>
<organism evidence="9 10">
    <name type="scientific">Mycolicibacterium setense</name>
    <dbReference type="NCBI Taxonomy" id="431269"/>
    <lineage>
        <taxon>Bacteria</taxon>
        <taxon>Bacillati</taxon>
        <taxon>Actinomycetota</taxon>
        <taxon>Actinomycetes</taxon>
        <taxon>Mycobacteriales</taxon>
        <taxon>Mycobacteriaceae</taxon>
        <taxon>Mycolicibacterium</taxon>
    </lineage>
</organism>
<sequence length="362" mass="38289">MGINVARMPSHSTIAGVHAVLPPHRYTQDEVTRTLLELPGYAEAEDVVRALHKSAKVNSRYLVLPLEQYAGLDDFGESNRLFIEHATELGCAALSGALDEAGLRPEDVDLIVTTTVTGAAVPSLDARIAGRLGLRPDVRRIPIFGLGCVAGAAGIARLNDYLRGAPDKAAVLVSVELCSLTRKHNPTMPTLVAGALFGDGAAAVVAVGEQRARELNPSGPDVLDSRSHLYPDSLHAMGWDIGADGFQIVLSAEVPSFVGRYLGDDVTGFLGAHGLTADDVSAWVSHPGGPKVIEAIIETLGLPEDALDLTWQSLAEVGNLSSSSVLHVLRDTICKRPESGTPGVMMAMGPGFCSELVLLRWR</sequence>
<keyword evidence="5" id="KW-0276">Fatty acid metabolism</keyword>
<keyword evidence="4" id="KW-0808">Transferase</keyword>
<feature type="domain" description="Chalcone/stilbene synthase C-terminal" evidence="8">
    <location>
        <begin position="228"/>
        <end position="360"/>
    </location>
</feature>
<protein>
    <submittedName>
        <fullName evidence="9">Polyketide synthase</fullName>
    </submittedName>
</protein>
<evidence type="ECO:0000313" key="9">
    <source>
        <dbReference type="EMBL" id="KHO27744.1"/>
    </source>
</evidence>
<dbReference type="PIRSF" id="PIRSF000451">
    <property type="entry name" value="PKS_III"/>
    <property type="match status" value="1"/>
</dbReference>
<comment type="pathway">
    <text evidence="1">Lipid metabolism; fatty acid biosynthesis.</text>
</comment>
<evidence type="ECO:0000256" key="1">
    <source>
        <dbReference type="ARBA" id="ARBA00005194"/>
    </source>
</evidence>
<evidence type="ECO:0000313" key="10">
    <source>
        <dbReference type="Proteomes" id="UP000031004"/>
    </source>
</evidence>
<name>A0ABR4Z051_9MYCO</name>
<proteinExistence type="inferred from homology"/>
<dbReference type="Gene3D" id="3.40.47.10">
    <property type="match status" value="2"/>
</dbReference>
<gene>
    <name evidence="9" type="ORF">QQ44_02575</name>
</gene>
<dbReference type="PANTHER" id="PTHR11877">
    <property type="entry name" value="HYDROXYMETHYLGLUTARYL-COA SYNTHASE"/>
    <property type="match status" value="1"/>
</dbReference>
<evidence type="ECO:0000259" key="8">
    <source>
        <dbReference type="Pfam" id="PF02797"/>
    </source>
</evidence>
<dbReference type="InterPro" id="IPR016039">
    <property type="entry name" value="Thiolase-like"/>
</dbReference>
<dbReference type="Proteomes" id="UP000031004">
    <property type="component" value="Unassembled WGS sequence"/>
</dbReference>
<dbReference type="SUPFAM" id="SSF53901">
    <property type="entry name" value="Thiolase-like"/>
    <property type="match status" value="1"/>
</dbReference>
<evidence type="ECO:0000256" key="4">
    <source>
        <dbReference type="ARBA" id="ARBA00022679"/>
    </source>
</evidence>
<evidence type="ECO:0000256" key="5">
    <source>
        <dbReference type="ARBA" id="ARBA00022832"/>
    </source>
</evidence>
<comment type="similarity">
    <text evidence="2">Belongs to the thiolase-like superfamily. Chalcone/stilbene synthases family.</text>
</comment>